<evidence type="ECO:0000313" key="5">
    <source>
        <dbReference type="EMBL" id="MDO6573555.1"/>
    </source>
</evidence>
<dbReference type="AlphaFoldDB" id="A0AAW7YSI0"/>
<dbReference type="EMBL" id="JAUOQO010000004">
    <property type="protein sequence ID" value="MDO6573555.1"/>
    <property type="molecule type" value="Genomic_DNA"/>
</dbReference>
<sequence length="228" mass="25639">MKKIMIVNTSTDVFEGTEIPTGLWLSELVHFYNQFRSDDYQVDLFNITGGNTPIDPVSLGRLTLDKTTKSYLYDENFMNLLKYSQPIAEADPKQYDAIYFTGGHGVMFDFPDNKDAQNAINEIYNHGGIVSAVCHGIAGLLNAKNSKGRFIIDQHQLTGFSNVEEVLANRKNVVPFKLEDEIKRRGAHYSKAKLPFRPYVVVDGQIVTGQNPQSPEHVAREVKALLNK</sequence>
<dbReference type="InterPro" id="IPR002818">
    <property type="entry name" value="DJ-1/PfpI"/>
</dbReference>
<keyword evidence="5" id="KW-0315">Glutamine amidotransferase</keyword>
<dbReference type="RefSeq" id="WP_017637784.1">
    <property type="nucleotide sequence ID" value="NZ_JAUOQO010000004.1"/>
</dbReference>
<evidence type="ECO:0000259" key="4">
    <source>
        <dbReference type="Pfam" id="PF01965"/>
    </source>
</evidence>
<dbReference type="GO" id="GO:0019172">
    <property type="term" value="F:glyoxalase III activity"/>
    <property type="evidence" value="ECO:0007669"/>
    <property type="project" value="TreeGrafter"/>
</dbReference>
<evidence type="ECO:0000256" key="2">
    <source>
        <dbReference type="ARBA" id="ARBA00023239"/>
    </source>
</evidence>
<evidence type="ECO:0000313" key="6">
    <source>
        <dbReference type="Proteomes" id="UP001170310"/>
    </source>
</evidence>
<evidence type="ECO:0000256" key="3">
    <source>
        <dbReference type="ARBA" id="ARBA00038493"/>
    </source>
</evidence>
<keyword evidence="2" id="KW-0456">Lyase</keyword>
<comment type="similarity">
    <text evidence="3">Belongs to the peptidase C56 family. HSP31-like subfamily.</text>
</comment>
<dbReference type="InterPro" id="IPR050325">
    <property type="entry name" value="Prot/Nucl_acid_deglycase"/>
</dbReference>
<keyword evidence="6" id="KW-1185">Reference proteome</keyword>
<protein>
    <submittedName>
        <fullName evidence="5">Type 1 glutamine amidotransferase domain-containing protein</fullName>
    </submittedName>
</protein>
<name>A0AAW7YSI0_9STAP</name>
<gene>
    <name evidence="5" type="ORF">Q4528_05215</name>
</gene>
<comment type="caution">
    <text evidence="5">The sequence shown here is derived from an EMBL/GenBank/DDBJ whole genome shotgun (WGS) entry which is preliminary data.</text>
</comment>
<dbReference type="PANTHER" id="PTHR48094">
    <property type="entry name" value="PROTEIN/NUCLEIC ACID DEGLYCASE DJ-1-RELATED"/>
    <property type="match status" value="1"/>
</dbReference>
<evidence type="ECO:0000256" key="1">
    <source>
        <dbReference type="ARBA" id="ARBA00023016"/>
    </source>
</evidence>
<reference evidence="5" key="1">
    <citation type="submission" date="2023-07" db="EMBL/GenBank/DDBJ databases">
        <title>Genome content predicts the carbon catabolic preferences of heterotrophic bacteria.</title>
        <authorList>
            <person name="Gralka M."/>
        </authorList>
    </citation>
    <scope>NUCLEOTIDE SEQUENCE</scope>
    <source>
        <strain evidence="5">E2R20</strain>
    </source>
</reference>
<dbReference type="CDD" id="cd03141">
    <property type="entry name" value="GATase1_Hsp31_like"/>
    <property type="match status" value="1"/>
</dbReference>
<dbReference type="SUPFAM" id="SSF52317">
    <property type="entry name" value="Class I glutamine amidotransferase-like"/>
    <property type="match status" value="1"/>
</dbReference>
<proteinExistence type="inferred from homology"/>
<keyword evidence="1" id="KW-0346">Stress response</keyword>
<organism evidence="5 6">
    <name type="scientific">Staphylococcus pasteuri_A</name>
    <dbReference type="NCBI Taxonomy" id="3062664"/>
    <lineage>
        <taxon>Bacteria</taxon>
        <taxon>Bacillati</taxon>
        <taxon>Bacillota</taxon>
        <taxon>Bacilli</taxon>
        <taxon>Bacillales</taxon>
        <taxon>Staphylococcaceae</taxon>
        <taxon>Staphylococcus</taxon>
    </lineage>
</organism>
<dbReference type="Proteomes" id="UP001170310">
    <property type="component" value="Unassembled WGS sequence"/>
</dbReference>
<dbReference type="Gene3D" id="3.40.50.880">
    <property type="match status" value="1"/>
</dbReference>
<dbReference type="PANTHER" id="PTHR48094:SF11">
    <property type="entry name" value="GLUTATHIONE-INDEPENDENT GLYOXALASE HSP31-RELATED"/>
    <property type="match status" value="1"/>
</dbReference>
<dbReference type="InterPro" id="IPR029062">
    <property type="entry name" value="Class_I_gatase-like"/>
</dbReference>
<dbReference type="GO" id="GO:0019243">
    <property type="term" value="P:methylglyoxal catabolic process to D-lactate via S-lactoyl-glutathione"/>
    <property type="evidence" value="ECO:0007669"/>
    <property type="project" value="TreeGrafter"/>
</dbReference>
<dbReference type="GO" id="GO:0005737">
    <property type="term" value="C:cytoplasm"/>
    <property type="evidence" value="ECO:0007669"/>
    <property type="project" value="TreeGrafter"/>
</dbReference>
<accession>A0AAW7YSI0</accession>
<dbReference type="Pfam" id="PF01965">
    <property type="entry name" value="DJ-1_PfpI"/>
    <property type="match status" value="1"/>
</dbReference>
<feature type="domain" description="DJ-1/PfpI" evidence="4">
    <location>
        <begin position="84"/>
        <end position="222"/>
    </location>
</feature>